<keyword evidence="2" id="KW-1185">Reference proteome</keyword>
<evidence type="ECO:0000313" key="1">
    <source>
        <dbReference type="EMBL" id="QBP33226.1"/>
    </source>
</evidence>
<dbReference type="RefSeq" id="YP_009820523.1">
    <property type="nucleotide sequence ID" value="NC_048169.1"/>
</dbReference>
<dbReference type="GeneID" id="55011961"/>
<reference evidence="1 2" key="1">
    <citation type="submission" date="2019-02" db="EMBL/GenBank/DDBJ databases">
        <authorList>
            <person name="Rowley M."/>
            <person name="Stucki C."/>
            <person name="Ghiringhelli B."/>
            <person name="Naegele L."/>
            <person name="Emmons C.B."/>
            <person name="Slowan-Pomeroy T."/>
            <person name="Briggs L.A."/>
            <person name="Garlena R.A."/>
            <person name="Russell D.A."/>
            <person name="Pope W.H."/>
            <person name="Molloy S.D."/>
            <person name="Jacobs-Sera D."/>
            <person name="Hatfull G.F."/>
        </authorList>
    </citation>
    <scope>NUCLEOTIDE SEQUENCE [LARGE SCALE GENOMIC DNA]</scope>
</reference>
<proteinExistence type="predicted"/>
<gene>
    <name evidence="1" type="primary">4</name>
    <name evidence="1" type="ORF">SEA_BRUTONGASTER_4</name>
</gene>
<dbReference type="Proteomes" id="UP000295568">
    <property type="component" value="Segment"/>
</dbReference>
<organism evidence="1 2">
    <name type="scientific">Gordonia phage BrutonGaster</name>
    <dbReference type="NCBI Taxonomy" id="2530116"/>
    <lineage>
        <taxon>Viruses</taxon>
        <taxon>Duplodnaviria</taxon>
        <taxon>Heunggongvirae</taxon>
        <taxon>Uroviricota</taxon>
        <taxon>Caudoviricetes</taxon>
        <taxon>Oneupvirus</taxon>
        <taxon>Oneupvirus brutongaster</taxon>
    </lineage>
</organism>
<dbReference type="KEGG" id="vg:55011961"/>
<dbReference type="EMBL" id="MK524501">
    <property type="protein sequence ID" value="QBP33226.1"/>
    <property type="molecule type" value="Genomic_DNA"/>
</dbReference>
<evidence type="ECO:0000313" key="2">
    <source>
        <dbReference type="Proteomes" id="UP000295568"/>
    </source>
</evidence>
<sequence length="56" mass="6513">MTQRCTARDLVTTQVGEGDDAIYPCYLHVCRLPEGHFQVHRGMGDHTWPSERWNQL</sequence>
<protein>
    <submittedName>
        <fullName evidence="1">Uncharacterized protein</fullName>
    </submittedName>
</protein>
<accession>A0A482JKH9</accession>
<name>A0A482JKH9_9CAUD</name>